<dbReference type="PANTHER" id="PTHR30238">
    <property type="entry name" value="MEMBRANE BOUND PREDICTED REDOX MODULATOR"/>
    <property type="match status" value="1"/>
</dbReference>
<evidence type="ECO:0000256" key="4">
    <source>
        <dbReference type="ARBA" id="ARBA00022989"/>
    </source>
</evidence>
<reference evidence="8" key="1">
    <citation type="journal article" date="2019" name="Int. J. Syst. Evol. Microbiol.">
        <title>The Global Catalogue of Microorganisms (GCM) 10K type strain sequencing project: providing services to taxonomists for standard genome sequencing and annotation.</title>
        <authorList>
            <consortium name="The Broad Institute Genomics Platform"/>
            <consortium name="The Broad Institute Genome Sequencing Center for Infectious Disease"/>
            <person name="Wu L."/>
            <person name="Ma J."/>
        </authorList>
    </citation>
    <scope>NUCLEOTIDE SEQUENCE [LARGE SCALE GENOMIC DNA]</scope>
    <source>
        <strain evidence="8">CGMCC 1.14966</strain>
    </source>
</reference>
<comment type="caution">
    <text evidence="7">The sequence shown here is derived from an EMBL/GenBank/DDBJ whole genome shotgun (WGS) entry which is preliminary data.</text>
</comment>
<evidence type="ECO:0000313" key="8">
    <source>
        <dbReference type="Proteomes" id="UP000637774"/>
    </source>
</evidence>
<evidence type="ECO:0000256" key="3">
    <source>
        <dbReference type="ARBA" id="ARBA00022692"/>
    </source>
</evidence>
<evidence type="ECO:0000313" key="7">
    <source>
        <dbReference type="EMBL" id="GGH86893.1"/>
    </source>
</evidence>
<name>A0ABQ2A9H5_9BACT</name>
<dbReference type="InterPro" id="IPR005496">
    <property type="entry name" value="Integral_membrane_TerC"/>
</dbReference>
<gene>
    <name evidence="7" type="ORF">GCM10011495_24530</name>
</gene>
<dbReference type="Pfam" id="PF03741">
    <property type="entry name" value="TerC"/>
    <property type="match status" value="1"/>
</dbReference>
<dbReference type="PANTHER" id="PTHR30238:SF4">
    <property type="entry name" value="SLL1022 PROTEIN"/>
    <property type="match status" value="1"/>
</dbReference>
<comment type="similarity">
    <text evidence="2">Belongs to the TerC family.</text>
</comment>
<dbReference type="RefSeq" id="WP_188562367.1">
    <property type="nucleotide sequence ID" value="NZ_BMGY01000022.1"/>
</dbReference>
<feature type="transmembrane region" description="Helical" evidence="6">
    <location>
        <begin position="196"/>
        <end position="215"/>
    </location>
</feature>
<accession>A0ABQ2A9H5</accession>
<dbReference type="EMBL" id="BMGY01000022">
    <property type="protein sequence ID" value="GGH86893.1"/>
    <property type="molecule type" value="Genomic_DNA"/>
</dbReference>
<feature type="transmembrane region" description="Helical" evidence="6">
    <location>
        <begin position="51"/>
        <end position="72"/>
    </location>
</feature>
<evidence type="ECO:0000256" key="1">
    <source>
        <dbReference type="ARBA" id="ARBA00004141"/>
    </source>
</evidence>
<keyword evidence="5 6" id="KW-0472">Membrane</keyword>
<keyword evidence="8" id="KW-1185">Reference proteome</keyword>
<keyword evidence="3 6" id="KW-0812">Transmembrane</keyword>
<feature type="transmembrane region" description="Helical" evidence="6">
    <location>
        <begin position="163"/>
        <end position="184"/>
    </location>
</feature>
<comment type="subcellular location">
    <subcellularLocation>
        <location evidence="1">Membrane</location>
        <topology evidence="1">Multi-pass membrane protein</topology>
    </subcellularLocation>
</comment>
<evidence type="ECO:0000256" key="2">
    <source>
        <dbReference type="ARBA" id="ARBA00007511"/>
    </source>
</evidence>
<sequence>MYDFSAFTHPATWISLLTLTFMEIVLGIDNIIFISIIVNRLAKEKQARGRTIGLLLALLFRIGLLLSISWIVSLRTPLFTVNIPSFVNNFGVTGRDLILLAGGLFLMYKSTTEIHTKLQGDEEDEGGSGTGASMMSVILQIIVIDIVFSFDSILTAVGLVDNVLVMIAAVIVAMGIMLAFSGVIANFVNNNPTIKMLALSFLIMIGFMLVMEAAHKEVEKGYLYFAMAFSLTVEILNLRLRKKAKSKPVHLRDSQYD</sequence>
<evidence type="ECO:0000256" key="6">
    <source>
        <dbReference type="SAM" id="Phobius"/>
    </source>
</evidence>
<proteinExistence type="inferred from homology"/>
<feature type="transmembrane region" description="Helical" evidence="6">
    <location>
        <begin position="221"/>
        <end position="240"/>
    </location>
</feature>
<organism evidence="7 8">
    <name type="scientific">Hymenobacter frigidus</name>
    <dbReference type="NCBI Taxonomy" id="1524095"/>
    <lineage>
        <taxon>Bacteria</taxon>
        <taxon>Pseudomonadati</taxon>
        <taxon>Bacteroidota</taxon>
        <taxon>Cytophagia</taxon>
        <taxon>Cytophagales</taxon>
        <taxon>Hymenobacteraceae</taxon>
        <taxon>Hymenobacter</taxon>
    </lineage>
</organism>
<dbReference type="Proteomes" id="UP000637774">
    <property type="component" value="Unassembled WGS sequence"/>
</dbReference>
<feature type="transmembrane region" description="Helical" evidence="6">
    <location>
        <begin position="12"/>
        <end position="39"/>
    </location>
</feature>
<feature type="transmembrane region" description="Helical" evidence="6">
    <location>
        <begin position="137"/>
        <end position="157"/>
    </location>
</feature>
<feature type="transmembrane region" description="Helical" evidence="6">
    <location>
        <begin position="92"/>
        <end position="108"/>
    </location>
</feature>
<keyword evidence="4 6" id="KW-1133">Transmembrane helix</keyword>
<protein>
    <submittedName>
        <fullName evidence="7">Membrane protein</fullName>
    </submittedName>
</protein>
<evidence type="ECO:0000256" key="5">
    <source>
        <dbReference type="ARBA" id="ARBA00023136"/>
    </source>
</evidence>